<feature type="transmembrane region" description="Helical" evidence="1">
    <location>
        <begin position="7"/>
        <end position="26"/>
    </location>
</feature>
<keyword evidence="1" id="KW-0472">Membrane</keyword>
<evidence type="ECO:0000313" key="2">
    <source>
        <dbReference type="EMBL" id="QYY42563.1"/>
    </source>
</evidence>
<evidence type="ECO:0000313" key="3">
    <source>
        <dbReference type="Proteomes" id="UP000826616"/>
    </source>
</evidence>
<dbReference type="Gene3D" id="2.160.20.10">
    <property type="entry name" value="Single-stranded right-handed beta-helix, Pectin lyase-like"/>
    <property type="match status" value="1"/>
</dbReference>
<dbReference type="SUPFAM" id="SSF51126">
    <property type="entry name" value="Pectin lyase-like"/>
    <property type="match status" value="1"/>
</dbReference>
<name>A0ABX8YA44_ANETH</name>
<organism evidence="2 3">
    <name type="scientific">Aneurinibacillus thermoaerophilus</name>
    <dbReference type="NCBI Taxonomy" id="143495"/>
    <lineage>
        <taxon>Bacteria</taxon>
        <taxon>Bacillati</taxon>
        <taxon>Bacillota</taxon>
        <taxon>Bacilli</taxon>
        <taxon>Bacillales</taxon>
        <taxon>Paenibacillaceae</taxon>
        <taxon>Aneurinibacillus group</taxon>
        <taxon>Aneurinibacillus</taxon>
    </lineage>
</organism>
<accession>A0ABX8YA44</accession>
<dbReference type="InterPro" id="IPR011050">
    <property type="entry name" value="Pectin_lyase_fold/virulence"/>
</dbReference>
<dbReference type="InterPro" id="IPR012334">
    <property type="entry name" value="Pectin_lyas_fold"/>
</dbReference>
<proteinExistence type="predicted"/>
<dbReference type="Proteomes" id="UP000826616">
    <property type="component" value="Chromosome"/>
</dbReference>
<dbReference type="RefSeq" id="WP_220559182.1">
    <property type="nucleotide sequence ID" value="NZ_CP080764.1"/>
</dbReference>
<dbReference type="GeneID" id="97143136"/>
<keyword evidence="3" id="KW-1185">Reference proteome</keyword>
<keyword evidence="1" id="KW-1133">Transmembrane helix</keyword>
<gene>
    <name evidence="2" type="ORF">K3F53_17280</name>
</gene>
<sequence length="539" mass="58136">MKHRWSTYVSVLSLIMSFVAVGFVLLSKPEVNVQGGNTQDAQKAKRMIDVMQFGAVGDGKTNDALAVSQAIAYAEKLSASQFSPESNIVLVFPPAEGYALDTPIQIPPNVSVEQHAPLIYTGDAYEPFVTIGEQGKTTRASYTGLAVIRKKQSAWLSSDPAKQAIGIRIFNATSSFIDIRQADCFTIGSQFIGAGKGFAYNEVRLGQFIGNHIGVELTNQKGKNGRIGWINENLYMGGRFSVRPSLHANEDRIGVVITSQDGTYKNNNNNIFIKPSFELSQSGLVQGAEALPILIEHGKLNTFEYIRNEGNGTYAARIVNGSSDNVISTGMGAARIDDRSLYPSTITSSASERVLEEHSHLLASYNLSERFRMLPDGHISFVGMSFLTDGSNDVLGSVSGQAISRNQDGTFIVKDTALGVMIDTRKVKSFVVKRASPGNSAGRVVIRGYDARGNIVNAKHGGWLKGKEENVPYWSEKRYGGVYITGSDNSDPLFFVVGPEVARVWLGIAPGSGAAVVGGMAIYTKPADYTLVSSGICNE</sequence>
<dbReference type="EMBL" id="CP080764">
    <property type="protein sequence ID" value="QYY42563.1"/>
    <property type="molecule type" value="Genomic_DNA"/>
</dbReference>
<protein>
    <recommendedName>
        <fullName evidence="4">Pectate lyase superfamily protein</fullName>
    </recommendedName>
</protein>
<keyword evidence="1" id="KW-0812">Transmembrane</keyword>
<evidence type="ECO:0008006" key="4">
    <source>
        <dbReference type="Google" id="ProtNLM"/>
    </source>
</evidence>
<reference evidence="2 3" key="1">
    <citation type="submission" date="2021-08" db="EMBL/GenBank/DDBJ databases">
        <title>Complete genome sequence of the strain Aneurinibacillus thermoaerophilus CCM 8960.</title>
        <authorList>
            <person name="Musilova J."/>
            <person name="Kourilova X."/>
            <person name="Pernicova I."/>
            <person name="Bezdicek M."/>
            <person name="Lengerova M."/>
            <person name="Obruca S."/>
            <person name="Sedlar K."/>
        </authorList>
    </citation>
    <scope>NUCLEOTIDE SEQUENCE [LARGE SCALE GENOMIC DNA]</scope>
    <source>
        <strain evidence="2 3">CCM 8960</strain>
    </source>
</reference>
<evidence type="ECO:0000256" key="1">
    <source>
        <dbReference type="SAM" id="Phobius"/>
    </source>
</evidence>